<proteinExistence type="predicted"/>
<dbReference type="Proteomes" id="UP000184212">
    <property type="component" value="Unassembled WGS sequence"/>
</dbReference>
<keyword evidence="1" id="KW-0472">Membrane</keyword>
<dbReference type="AlphaFoldDB" id="A0A1M5QY05"/>
<feature type="transmembrane region" description="Helical" evidence="1">
    <location>
        <begin position="15"/>
        <end position="32"/>
    </location>
</feature>
<dbReference type="OrthoDB" id="982299at2"/>
<dbReference type="EMBL" id="FQWQ01000002">
    <property type="protein sequence ID" value="SHH18650.1"/>
    <property type="molecule type" value="Genomic_DNA"/>
</dbReference>
<name>A0A1M5QY05_9BACT</name>
<dbReference type="RefSeq" id="WP_073135653.1">
    <property type="nucleotide sequence ID" value="NZ_FQWQ01000002.1"/>
</dbReference>
<sequence>MKVAKDRIKNGRRRLFYWAAGMLSTLVFWRVYKKVKKENEPVRMLTEDGQLVEVDPRYFTSKGRKIKANELHTWIKRKK</sequence>
<dbReference type="STRING" id="947013.SAMN04488109_3066"/>
<evidence type="ECO:0000313" key="3">
    <source>
        <dbReference type="Proteomes" id="UP000184212"/>
    </source>
</evidence>
<keyword evidence="3" id="KW-1185">Reference proteome</keyword>
<keyword evidence="1" id="KW-1133">Transmembrane helix</keyword>
<evidence type="ECO:0000256" key="1">
    <source>
        <dbReference type="SAM" id="Phobius"/>
    </source>
</evidence>
<keyword evidence="1" id="KW-0812">Transmembrane</keyword>
<gene>
    <name evidence="2" type="ORF">SAMN04488109_3066</name>
</gene>
<accession>A0A1M5QY05</accession>
<evidence type="ECO:0000313" key="2">
    <source>
        <dbReference type="EMBL" id="SHH18650.1"/>
    </source>
</evidence>
<protein>
    <submittedName>
        <fullName evidence="2">Uncharacterized protein</fullName>
    </submittedName>
</protein>
<organism evidence="2 3">
    <name type="scientific">Chryseolinea serpens</name>
    <dbReference type="NCBI Taxonomy" id="947013"/>
    <lineage>
        <taxon>Bacteria</taxon>
        <taxon>Pseudomonadati</taxon>
        <taxon>Bacteroidota</taxon>
        <taxon>Cytophagia</taxon>
        <taxon>Cytophagales</taxon>
        <taxon>Fulvivirgaceae</taxon>
        <taxon>Chryseolinea</taxon>
    </lineage>
</organism>
<reference evidence="2 3" key="1">
    <citation type="submission" date="2016-11" db="EMBL/GenBank/DDBJ databases">
        <authorList>
            <person name="Jaros S."/>
            <person name="Januszkiewicz K."/>
            <person name="Wedrychowicz H."/>
        </authorList>
    </citation>
    <scope>NUCLEOTIDE SEQUENCE [LARGE SCALE GENOMIC DNA]</scope>
    <source>
        <strain evidence="2 3">DSM 24574</strain>
    </source>
</reference>